<name>A0A0G4H785_VITBC</name>
<evidence type="ECO:0000313" key="1">
    <source>
        <dbReference type="EMBL" id="CEM39501.1"/>
    </source>
</evidence>
<gene>
    <name evidence="1" type="ORF">Vbra_10714</name>
</gene>
<dbReference type="PhylomeDB" id="A0A0G4H785"/>
<evidence type="ECO:0000313" key="2">
    <source>
        <dbReference type="Proteomes" id="UP000041254"/>
    </source>
</evidence>
<sequence length="127" mass="14761">MCSGGVERQMPVYSEVFVFGGASLLDEEWAADADWGWYDGEARHAQSKHSEISVLGVMDCKTNDQIVPIDRQHTQLTFSGRYGVRKDEWQRQPYPPHGHLALDSEGLDSEWYAERRYMHDRDKTERR</sequence>
<protein>
    <submittedName>
        <fullName evidence="1">Uncharacterized protein</fullName>
    </submittedName>
</protein>
<dbReference type="EMBL" id="CDMY01001040">
    <property type="protein sequence ID" value="CEM39501.1"/>
    <property type="molecule type" value="Genomic_DNA"/>
</dbReference>
<dbReference type="Proteomes" id="UP000041254">
    <property type="component" value="Unassembled WGS sequence"/>
</dbReference>
<dbReference type="VEuPathDB" id="CryptoDB:Vbra_10714"/>
<keyword evidence="2" id="KW-1185">Reference proteome</keyword>
<dbReference type="AlphaFoldDB" id="A0A0G4H785"/>
<reference evidence="1 2" key="1">
    <citation type="submission" date="2014-11" db="EMBL/GenBank/DDBJ databases">
        <authorList>
            <person name="Zhu J."/>
            <person name="Qi W."/>
            <person name="Song R."/>
        </authorList>
    </citation>
    <scope>NUCLEOTIDE SEQUENCE [LARGE SCALE GENOMIC DNA]</scope>
</reference>
<dbReference type="InParanoid" id="A0A0G4H785"/>
<accession>A0A0G4H785</accession>
<organism evidence="1 2">
    <name type="scientific">Vitrella brassicaformis (strain CCMP3155)</name>
    <dbReference type="NCBI Taxonomy" id="1169540"/>
    <lineage>
        <taxon>Eukaryota</taxon>
        <taxon>Sar</taxon>
        <taxon>Alveolata</taxon>
        <taxon>Colpodellida</taxon>
        <taxon>Vitrellaceae</taxon>
        <taxon>Vitrella</taxon>
    </lineage>
</organism>
<proteinExistence type="predicted"/>